<proteinExistence type="predicted"/>
<evidence type="ECO:0000313" key="2">
    <source>
        <dbReference type="EMBL" id="SDF75862.1"/>
    </source>
</evidence>
<evidence type="ECO:0000256" key="1">
    <source>
        <dbReference type="SAM" id="SignalP"/>
    </source>
</evidence>
<dbReference type="Pfam" id="PF20130">
    <property type="entry name" value="DUF6520"/>
    <property type="match status" value="1"/>
</dbReference>
<feature type="signal peptide" evidence="1">
    <location>
        <begin position="1"/>
        <end position="22"/>
    </location>
</feature>
<dbReference type="STRING" id="104663.SAMN04488121_102883"/>
<dbReference type="EMBL" id="FNBN01000002">
    <property type="protein sequence ID" value="SDF75862.1"/>
    <property type="molecule type" value="Genomic_DNA"/>
</dbReference>
<name>A0A1G7NPG2_CHIFI</name>
<reference evidence="2 3" key="1">
    <citation type="submission" date="2016-10" db="EMBL/GenBank/DDBJ databases">
        <authorList>
            <person name="de Groot N.N."/>
        </authorList>
    </citation>
    <scope>NUCLEOTIDE SEQUENCE [LARGE SCALE GENOMIC DNA]</scope>
    <source>
        <strain evidence="2 3">DSM 527</strain>
    </source>
</reference>
<dbReference type="InterPro" id="IPR045391">
    <property type="entry name" value="DUF6520"/>
</dbReference>
<keyword evidence="1" id="KW-0732">Signal</keyword>
<accession>A0A1G7NPG2</accession>
<gene>
    <name evidence="2" type="ORF">SAMN04488121_102883</name>
</gene>
<organism evidence="2 3">
    <name type="scientific">Chitinophaga filiformis</name>
    <name type="common">Myxococcus filiformis</name>
    <name type="synonym">Flexibacter filiformis</name>
    <dbReference type="NCBI Taxonomy" id="104663"/>
    <lineage>
        <taxon>Bacteria</taxon>
        <taxon>Pseudomonadati</taxon>
        <taxon>Bacteroidota</taxon>
        <taxon>Chitinophagia</taxon>
        <taxon>Chitinophagales</taxon>
        <taxon>Chitinophagaceae</taxon>
        <taxon>Chitinophaga</taxon>
    </lineage>
</organism>
<dbReference type="AlphaFoldDB" id="A0A1G7NPG2"/>
<feature type="chain" id="PRO_5011483706" evidence="1">
    <location>
        <begin position="23"/>
        <end position="81"/>
    </location>
</feature>
<evidence type="ECO:0000313" key="3">
    <source>
        <dbReference type="Proteomes" id="UP000199045"/>
    </source>
</evidence>
<sequence length="81" mass="8659">MNRSKIFIGLTIALFMGAAAFANDNNSKRATVWYLNGSTCTSITETVCNGGTVDCKGTQTADNGKQLFDADDCQVKLKKSS</sequence>
<dbReference type="RefSeq" id="WP_089831598.1">
    <property type="nucleotide sequence ID" value="NZ_FNBN01000002.1"/>
</dbReference>
<protein>
    <submittedName>
        <fullName evidence="2">Uncharacterized protein</fullName>
    </submittedName>
</protein>
<dbReference type="Proteomes" id="UP000199045">
    <property type="component" value="Unassembled WGS sequence"/>
</dbReference>